<dbReference type="InterPro" id="IPR027417">
    <property type="entry name" value="P-loop_NTPase"/>
</dbReference>
<evidence type="ECO:0000313" key="1">
    <source>
        <dbReference type="EMBL" id="GAH29824.1"/>
    </source>
</evidence>
<sequence length="41" mass="4532">MEYAIETFNLKKYFGDIHAVDGIDLKIPKGYLYGVLGPNGA</sequence>
<name>X1FKB3_9ZZZZ</name>
<organism evidence="1">
    <name type="scientific">marine sediment metagenome</name>
    <dbReference type="NCBI Taxonomy" id="412755"/>
    <lineage>
        <taxon>unclassified sequences</taxon>
        <taxon>metagenomes</taxon>
        <taxon>ecological metagenomes</taxon>
    </lineage>
</organism>
<feature type="non-terminal residue" evidence="1">
    <location>
        <position position="41"/>
    </location>
</feature>
<dbReference type="EMBL" id="BARU01002581">
    <property type="protein sequence ID" value="GAH29824.1"/>
    <property type="molecule type" value="Genomic_DNA"/>
</dbReference>
<proteinExistence type="predicted"/>
<accession>X1FKB3</accession>
<evidence type="ECO:0008006" key="2">
    <source>
        <dbReference type="Google" id="ProtNLM"/>
    </source>
</evidence>
<comment type="caution">
    <text evidence="1">The sequence shown here is derived from an EMBL/GenBank/DDBJ whole genome shotgun (WGS) entry which is preliminary data.</text>
</comment>
<dbReference type="SUPFAM" id="SSF52540">
    <property type="entry name" value="P-loop containing nucleoside triphosphate hydrolases"/>
    <property type="match status" value="1"/>
</dbReference>
<reference evidence="1" key="1">
    <citation type="journal article" date="2014" name="Front. Microbiol.">
        <title>High frequency of phylogenetically diverse reductive dehalogenase-homologous genes in deep subseafloor sedimentary metagenomes.</title>
        <authorList>
            <person name="Kawai M."/>
            <person name="Futagami T."/>
            <person name="Toyoda A."/>
            <person name="Takaki Y."/>
            <person name="Nishi S."/>
            <person name="Hori S."/>
            <person name="Arai W."/>
            <person name="Tsubouchi T."/>
            <person name="Morono Y."/>
            <person name="Uchiyama I."/>
            <person name="Ito T."/>
            <person name="Fujiyama A."/>
            <person name="Inagaki F."/>
            <person name="Takami H."/>
        </authorList>
    </citation>
    <scope>NUCLEOTIDE SEQUENCE</scope>
    <source>
        <strain evidence="1">Expedition CK06-06</strain>
    </source>
</reference>
<gene>
    <name evidence="1" type="ORF">S03H2_06028</name>
</gene>
<protein>
    <recommendedName>
        <fullName evidence="2">ABC transporter domain-containing protein</fullName>
    </recommendedName>
</protein>
<dbReference type="AlphaFoldDB" id="X1FKB3"/>
<dbReference type="Gene3D" id="3.40.50.300">
    <property type="entry name" value="P-loop containing nucleotide triphosphate hydrolases"/>
    <property type="match status" value="1"/>
</dbReference>